<proteinExistence type="predicted"/>
<keyword evidence="2" id="KW-1185">Reference proteome</keyword>
<dbReference type="EMBL" id="CP060696">
    <property type="protein sequence ID" value="QNO18897.1"/>
    <property type="molecule type" value="Genomic_DNA"/>
</dbReference>
<evidence type="ECO:0000313" key="2">
    <source>
        <dbReference type="Proteomes" id="UP000516046"/>
    </source>
</evidence>
<organism evidence="1 2">
    <name type="scientific">Caproicibacterium amylolyticum</name>
    <dbReference type="NCBI Taxonomy" id="2766537"/>
    <lineage>
        <taxon>Bacteria</taxon>
        <taxon>Bacillati</taxon>
        <taxon>Bacillota</taxon>
        <taxon>Clostridia</taxon>
        <taxon>Eubacteriales</taxon>
        <taxon>Oscillospiraceae</taxon>
        <taxon>Caproicibacterium</taxon>
    </lineage>
</organism>
<dbReference type="KEGG" id="caml:H6X83_04515"/>
<evidence type="ECO:0000313" key="1">
    <source>
        <dbReference type="EMBL" id="QNO18897.1"/>
    </source>
</evidence>
<dbReference type="AlphaFoldDB" id="A0A7G9WJN5"/>
<dbReference type="Proteomes" id="UP000516046">
    <property type="component" value="Chromosome"/>
</dbReference>
<protein>
    <submittedName>
        <fullName evidence="1">Uncharacterized protein</fullName>
    </submittedName>
</protein>
<gene>
    <name evidence="1" type="ORF">H6X83_04515</name>
</gene>
<reference evidence="1 2" key="1">
    <citation type="submission" date="2020-08" db="EMBL/GenBank/DDBJ databases">
        <authorList>
            <person name="Ren C."/>
            <person name="Gu Y."/>
            <person name="Xu Y."/>
        </authorList>
    </citation>
    <scope>NUCLEOTIDE SEQUENCE [LARGE SCALE GENOMIC DNA]</scope>
    <source>
        <strain evidence="1 2">LBM18003</strain>
    </source>
</reference>
<sequence length="58" mass="6438">MKKVFYTDEEQAILAELSSYPAAQQMQILEDSVVAAENESDRSALKVLLLKVKAPQAK</sequence>
<name>A0A7G9WJN5_9FIRM</name>
<accession>A0A7G9WJN5</accession>
<dbReference type="RefSeq" id="WP_212507966.1">
    <property type="nucleotide sequence ID" value="NZ_CP060696.1"/>
</dbReference>